<keyword evidence="7 8" id="KW-0472">Membrane</keyword>
<dbReference type="PANTHER" id="PTHR30269">
    <property type="entry name" value="TRANSMEMBRANE PROTEIN YFCA"/>
    <property type="match status" value="1"/>
</dbReference>
<evidence type="ECO:0000256" key="3">
    <source>
        <dbReference type="ARBA" id="ARBA00022448"/>
    </source>
</evidence>
<evidence type="ECO:0000256" key="7">
    <source>
        <dbReference type="ARBA" id="ARBA00023136"/>
    </source>
</evidence>
<feature type="transmembrane region" description="Helical" evidence="8">
    <location>
        <begin position="221"/>
        <end position="238"/>
    </location>
</feature>
<feature type="transmembrane region" description="Helical" evidence="8">
    <location>
        <begin position="191"/>
        <end position="209"/>
    </location>
</feature>
<protein>
    <recommendedName>
        <fullName evidence="8">Probable membrane transporter protein</fullName>
    </recommendedName>
</protein>
<evidence type="ECO:0000256" key="4">
    <source>
        <dbReference type="ARBA" id="ARBA00022475"/>
    </source>
</evidence>
<organism evidence="9 10">
    <name type="scientific">Candidatus Sungiibacteriota bacterium</name>
    <dbReference type="NCBI Taxonomy" id="2750080"/>
    <lineage>
        <taxon>Bacteria</taxon>
        <taxon>Candidatus Sungiibacteriota</taxon>
    </lineage>
</organism>
<feature type="transmembrane region" description="Helical" evidence="8">
    <location>
        <begin position="32"/>
        <end position="53"/>
    </location>
</feature>
<comment type="subcellular location">
    <subcellularLocation>
        <location evidence="1 8">Cell membrane</location>
        <topology evidence="1 8">Multi-pass membrane protein</topology>
    </subcellularLocation>
</comment>
<evidence type="ECO:0000313" key="10">
    <source>
        <dbReference type="Proteomes" id="UP000756703"/>
    </source>
</evidence>
<feature type="transmembrane region" description="Helical" evidence="8">
    <location>
        <begin position="158"/>
        <end position="179"/>
    </location>
</feature>
<dbReference type="Pfam" id="PF01925">
    <property type="entry name" value="TauE"/>
    <property type="match status" value="1"/>
</dbReference>
<reference evidence="9" key="1">
    <citation type="submission" date="2020-07" db="EMBL/GenBank/DDBJ databases">
        <title>Huge and variable diversity of episymbiotic CPR bacteria and DPANN archaea in groundwater ecosystems.</title>
        <authorList>
            <person name="He C.Y."/>
            <person name="Keren R."/>
            <person name="Whittaker M."/>
            <person name="Farag I.F."/>
            <person name="Doudna J."/>
            <person name="Cate J.H.D."/>
            <person name="Banfield J.F."/>
        </authorList>
    </citation>
    <scope>NUCLEOTIDE SEQUENCE</scope>
    <source>
        <strain evidence="9">NC_groundwater_1225_Ag_S-0.1um_56_177</strain>
    </source>
</reference>
<evidence type="ECO:0000256" key="8">
    <source>
        <dbReference type="RuleBase" id="RU363041"/>
    </source>
</evidence>
<gene>
    <name evidence="9" type="ORF">HY473_02625</name>
</gene>
<dbReference type="EMBL" id="JACQMI010000017">
    <property type="protein sequence ID" value="MBI4132954.1"/>
    <property type="molecule type" value="Genomic_DNA"/>
</dbReference>
<evidence type="ECO:0000256" key="6">
    <source>
        <dbReference type="ARBA" id="ARBA00022989"/>
    </source>
</evidence>
<name>A0A932YZC1_9BACT</name>
<feature type="transmembrane region" description="Helical" evidence="8">
    <location>
        <begin position="95"/>
        <end position="113"/>
    </location>
</feature>
<feature type="transmembrane region" description="Helical" evidence="8">
    <location>
        <begin position="125"/>
        <end position="146"/>
    </location>
</feature>
<comment type="caution">
    <text evidence="9">The sequence shown here is derived from an EMBL/GenBank/DDBJ whole genome shotgun (WGS) entry which is preliminary data.</text>
</comment>
<keyword evidence="3" id="KW-0813">Transport</keyword>
<evidence type="ECO:0000313" key="9">
    <source>
        <dbReference type="EMBL" id="MBI4132954.1"/>
    </source>
</evidence>
<dbReference type="InterPro" id="IPR002781">
    <property type="entry name" value="TM_pro_TauE-like"/>
</dbReference>
<comment type="similarity">
    <text evidence="2 8">Belongs to the 4-toluene sulfonate uptake permease (TSUP) (TC 2.A.102) family.</text>
</comment>
<evidence type="ECO:0000256" key="1">
    <source>
        <dbReference type="ARBA" id="ARBA00004651"/>
    </source>
</evidence>
<dbReference type="GO" id="GO:0005886">
    <property type="term" value="C:plasma membrane"/>
    <property type="evidence" value="ECO:0007669"/>
    <property type="project" value="UniProtKB-SubCell"/>
</dbReference>
<accession>A0A932YZC1</accession>
<dbReference type="PANTHER" id="PTHR30269:SF37">
    <property type="entry name" value="MEMBRANE TRANSPORTER PROTEIN"/>
    <property type="match status" value="1"/>
</dbReference>
<keyword evidence="4 8" id="KW-1003">Cell membrane</keyword>
<dbReference type="Proteomes" id="UP000756703">
    <property type="component" value="Unassembled WGS sequence"/>
</dbReference>
<proteinExistence type="inferred from homology"/>
<feature type="transmembrane region" description="Helical" evidence="8">
    <location>
        <begin position="65"/>
        <end position="89"/>
    </location>
</feature>
<keyword evidence="6 8" id="KW-1133">Transmembrane helix</keyword>
<evidence type="ECO:0000256" key="2">
    <source>
        <dbReference type="ARBA" id="ARBA00009142"/>
    </source>
</evidence>
<evidence type="ECO:0000256" key="5">
    <source>
        <dbReference type="ARBA" id="ARBA00022692"/>
    </source>
</evidence>
<sequence>MTDILLLSLLTLIASIIGTVTGFGISTTMVQVLAFWLPLPLALLVAGIVHAANDVWKMLLFRSGLRWRLALLFGVPGIAAAWAGASLVFSVDPEPLKAALGIMIAAYAIFLLIKPAFKIKPTPTAAVVGGAFSAFIIALLGVGGPIRSAVLAAFNLPAAAYIATIGMASLFVDVTRIGVYLASGTALTGNLLYGMPIFIAATFAGAAIAKRIVGRIPQRSFRSVVAVFLIAIGIGLWLN</sequence>
<dbReference type="InterPro" id="IPR052017">
    <property type="entry name" value="TSUP"/>
</dbReference>
<dbReference type="AlphaFoldDB" id="A0A932YZC1"/>
<keyword evidence="5 8" id="KW-0812">Transmembrane</keyword>